<dbReference type="WBParaSite" id="SBAD_0000098001-mRNA-1">
    <property type="protein sequence ID" value="SBAD_0000098001-mRNA-1"/>
    <property type="gene ID" value="SBAD_0000098001"/>
</dbReference>
<dbReference type="InterPro" id="IPR036259">
    <property type="entry name" value="MFS_trans_sf"/>
</dbReference>
<keyword evidence="1" id="KW-1133">Transmembrane helix</keyword>
<keyword evidence="3" id="KW-1185">Reference proteome</keyword>
<dbReference type="OrthoDB" id="6099974at2759"/>
<feature type="transmembrane region" description="Helical" evidence="1">
    <location>
        <begin position="110"/>
        <end position="132"/>
    </location>
</feature>
<accession>A0A183IBF6</accession>
<dbReference type="Pfam" id="PF07690">
    <property type="entry name" value="MFS_1"/>
    <property type="match status" value="1"/>
</dbReference>
<feature type="transmembrane region" description="Helical" evidence="1">
    <location>
        <begin position="196"/>
        <end position="214"/>
    </location>
</feature>
<evidence type="ECO:0000313" key="3">
    <source>
        <dbReference type="Proteomes" id="UP000270296"/>
    </source>
</evidence>
<dbReference type="SUPFAM" id="SSF103473">
    <property type="entry name" value="MFS general substrate transporter"/>
    <property type="match status" value="1"/>
</dbReference>
<keyword evidence="1" id="KW-0812">Transmembrane</keyword>
<feature type="transmembrane region" description="Helical" evidence="1">
    <location>
        <begin position="20"/>
        <end position="50"/>
    </location>
</feature>
<dbReference type="AlphaFoldDB" id="A0A183IBF6"/>
<reference evidence="2 3" key="2">
    <citation type="submission" date="2018-11" db="EMBL/GenBank/DDBJ databases">
        <authorList>
            <consortium name="Pathogen Informatics"/>
        </authorList>
    </citation>
    <scope>NUCLEOTIDE SEQUENCE [LARGE SCALE GENOMIC DNA]</scope>
</reference>
<dbReference type="EMBL" id="UZAM01006667">
    <property type="protein sequence ID" value="VDO92727.1"/>
    <property type="molecule type" value="Genomic_DNA"/>
</dbReference>
<feature type="transmembrane region" description="Helical" evidence="1">
    <location>
        <begin position="226"/>
        <end position="246"/>
    </location>
</feature>
<protein>
    <submittedName>
        <fullName evidence="4">MFS domain-containing protein</fullName>
    </submittedName>
</protein>
<dbReference type="InterPro" id="IPR050327">
    <property type="entry name" value="Proton-linked_MCT"/>
</dbReference>
<dbReference type="Gene3D" id="1.20.1250.20">
    <property type="entry name" value="MFS general substrate transporter like domains"/>
    <property type="match status" value="1"/>
</dbReference>
<sequence>MEGAGIIASLLLKYIEARQLVMFGGMVAALSVAASAFAVSPVQLLIFFGILNGFGQSFSRCLTPIAVTFAFDDATRQIGISLQNVGDGVGGVLFPIILESLRETYHWRGAVFITSAIVLNLVIGGAVVQRGLGGNGSKRRSQNENQALAEDEDEISWFPNAFLFFVNLFCHSFGYYNFNTFIYTYMTGVGVSSFKASIIFSMVGGISIIGRLLVSLMDNKRVARWQVYAAMFLLKGLSVMLFNLTPTSGMEALYFVLASMFGFSDGVTGALVPLVCVDLLGLKRMALYYGIEEFFMGFGAMNTTDKWRASESMLRNCNVDDPMTIVGLVKNDTGFKFTSNAYYHTYGVPMGSSVSVILGSRLMVQPPRCAIFSTQHLLDQPSISFGSSAGKLVCRGAKNCNDRAELALSSLPTIRLKRVRCKPVQWSKTLRSKVVPPEHLGSDVVGEQNTEHL</sequence>
<proteinExistence type="predicted"/>
<evidence type="ECO:0000313" key="2">
    <source>
        <dbReference type="EMBL" id="VDO92727.1"/>
    </source>
</evidence>
<dbReference type="PANTHER" id="PTHR11360">
    <property type="entry name" value="MONOCARBOXYLATE TRANSPORTER"/>
    <property type="match status" value="1"/>
</dbReference>
<name>A0A183IBF6_9BILA</name>
<reference evidence="4" key="1">
    <citation type="submission" date="2016-06" db="UniProtKB">
        <authorList>
            <consortium name="WormBaseParasite"/>
        </authorList>
    </citation>
    <scope>IDENTIFICATION</scope>
</reference>
<feature type="transmembrane region" description="Helical" evidence="1">
    <location>
        <begin position="157"/>
        <end position="176"/>
    </location>
</feature>
<dbReference type="Proteomes" id="UP000270296">
    <property type="component" value="Unassembled WGS sequence"/>
</dbReference>
<feature type="transmembrane region" description="Helical" evidence="1">
    <location>
        <begin position="252"/>
        <end position="277"/>
    </location>
</feature>
<dbReference type="PANTHER" id="PTHR11360:SF284">
    <property type="entry name" value="EG:103B4.3 PROTEIN-RELATED"/>
    <property type="match status" value="1"/>
</dbReference>
<keyword evidence="1" id="KW-0472">Membrane</keyword>
<dbReference type="InterPro" id="IPR011701">
    <property type="entry name" value="MFS"/>
</dbReference>
<gene>
    <name evidence="2" type="ORF">SBAD_LOCUS950</name>
</gene>
<evidence type="ECO:0000313" key="4">
    <source>
        <dbReference type="WBParaSite" id="SBAD_0000098001-mRNA-1"/>
    </source>
</evidence>
<dbReference type="GO" id="GO:0008028">
    <property type="term" value="F:monocarboxylic acid transmembrane transporter activity"/>
    <property type="evidence" value="ECO:0007669"/>
    <property type="project" value="TreeGrafter"/>
</dbReference>
<organism evidence="4">
    <name type="scientific">Soboliphyme baturini</name>
    <dbReference type="NCBI Taxonomy" id="241478"/>
    <lineage>
        <taxon>Eukaryota</taxon>
        <taxon>Metazoa</taxon>
        <taxon>Ecdysozoa</taxon>
        <taxon>Nematoda</taxon>
        <taxon>Enoplea</taxon>
        <taxon>Dorylaimia</taxon>
        <taxon>Dioctophymatida</taxon>
        <taxon>Dioctophymatoidea</taxon>
        <taxon>Soboliphymatidae</taxon>
        <taxon>Soboliphyme</taxon>
    </lineage>
</organism>
<evidence type="ECO:0000256" key="1">
    <source>
        <dbReference type="SAM" id="Phobius"/>
    </source>
</evidence>